<feature type="domain" description="OmpR/PhoB-type" evidence="2">
    <location>
        <begin position="144"/>
        <end position="212"/>
    </location>
</feature>
<keyword evidence="3" id="KW-0614">Plasmid</keyword>
<keyword evidence="1" id="KW-0238">DNA-binding</keyword>
<dbReference type="Pfam" id="PF00486">
    <property type="entry name" value="Trans_reg_C"/>
    <property type="match status" value="1"/>
</dbReference>
<accession>A0A221T1H5</accession>
<name>A0A221T1H5_9DEIO</name>
<reference evidence="3 4" key="1">
    <citation type="submission" date="2017-05" db="EMBL/GenBank/DDBJ databases">
        <title>The complete genome sequence of Deinococcus ficus isolated from the rhizosphere of the Ficus religiosa L. in Taiwan.</title>
        <authorList>
            <person name="Wu K.-M."/>
            <person name="Liao T.-L."/>
            <person name="Liu Y.-M."/>
            <person name="Young C.-C."/>
            <person name="Tsai S.-F."/>
        </authorList>
    </citation>
    <scope>NUCLEOTIDE SEQUENCE [LARGE SCALE GENOMIC DNA]</scope>
    <source>
        <strain evidence="3 4">CC-FR2-10</strain>
        <plasmid evidence="4">pdfi1</plasmid>
    </source>
</reference>
<dbReference type="Gene3D" id="1.10.10.10">
    <property type="entry name" value="Winged helix-like DNA-binding domain superfamily/Winged helix DNA-binding domain"/>
    <property type="match status" value="1"/>
</dbReference>
<dbReference type="AlphaFoldDB" id="A0A221T1H5"/>
<evidence type="ECO:0000313" key="4">
    <source>
        <dbReference type="Proteomes" id="UP000259030"/>
    </source>
</evidence>
<geneLocation type="plasmid" evidence="4">
    <name>pdfi1</name>
</geneLocation>
<dbReference type="InterPro" id="IPR016032">
    <property type="entry name" value="Sig_transdc_resp-reg_C-effctor"/>
</dbReference>
<dbReference type="CDD" id="cd00383">
    <property type="entry name" value="trans_reg_C"/>
    <property type="match status" value="1"/>
</dbReference>
<dbReference type="InterPro" id="IPR036388">
    <property type="entry name" value="WH-like_DNA-bd_sf"/>
</dbReference>
<keyword evidence="4" id="KW-1185">Reference proteome</keyword>
<organism evidence="3 4">
    <name type="scientific">Deinococcus ficus</name>
    <dbReference type="NCBI Taxonomy" id="317577"/>
    <lineage>
        <taxon>Bacteria</taxon>
        <taxon>Thermotogati</taxon>
        <taxon>Deinococcota</taxon>
        <taxon>Deinococci</taxon>
        <taxon>Deinococcales</taxon>
        <taxon>Deinococcaceae</taxon>
        <taxon>Deinococcus</taxon>
    </lineage>
</organism>
<dbReference type="SMART" id="SM00862">
    <property type="entry name" value="Trans_reg_C"/>
    <property type="match status" value="1"/>
</dbReference>
<dbReference type="GO" id="GO:0003677">
    <property type="term" value="F:DNA binding"/>
    <property type="evidence" value="ECO:0007669"/>
    <property type="project" value="UniProtKB-KW"/>
</dbReference>
<sequence length="235" mass="26057">MAKEAEMTPQVLLHGHFSPELRCVATVLGHLPVHLVVFDNLQTPPDPAALVIYAYRPGLEHSQIVQALTAAYPATPLVAIGPDYSEAIHRDLSRYPHVTYLSLNTPTAEKLNRFRTWLGLTGPHPLHVGPLTLNPDTGTVRCHERPLPLTATEFELLSVLMEHPGQRFTVSALEPMLSCKGVAVHVYQVRRKLAVLNMDGLLRGDASRGYTIDARTSVRRTPNPSTALRRHLLRL</sequence>
<gene>
    <name evidence="3" type="ORF">DFI_16345</name>
</gene>
<evidence type="ECO:0000259" key="2">
    <source>
        <dbReference type="SMART" id="SM00862"/>
    </source>
</evidence>
<protein>
    <submittedName>
        <fullName evidence="3">Winged helix family transcriptional regulator</fullName>
    </submittedName>
</protein>
<evidence type="ECO:0000256" key="1">
    <source>
        <dbReference type="ARBA" id="ARBA00023125"/>
    </source>
</evidence>
<evidence type="ECO:0000313" key="3">
    <source>
        <dbReference type="EMBL" id="ASN82726.1"/>
    </source>
</evidence>
<dbReference type="GO" id="GO:0000160">
    <property type="term" value="P:phosphorelay signal transduction system"/>
    <property type="evidence" value="ECO:0007669"/>
    <property type="project" value="InterPro"/>
</dbReference>
<proteinExistence type="predicted"/>
<dbReference type="Proteomes" id="UP000259030">
    <property type="component" value="Plasmid pDFI1"/>
</dbReference>
<dbReference type="InterPro" id="IPR001867">
    <property type="entry name" value="OmpR/PhoB-type_DNA-bd"/>
</dbReference>
<dbReference type="GO" id="GO:0006355">
    <property type="term" value="P:regulation of DNA-templated transcription"/>
    <property type="evidence" value="ECO:0007669"/>
    <property type="project" value="InterPro"/>
</dbReference>
<dbReference type="EMBL" id="CP021082">
    <property type="protein sequence ID" value="ASN82726.1"/>
    <property type="molecule type" value="Genomic_DNA"/>
</dbReference>
<dbReference type="KEGG" id="dfc:DFI_16345"/>
<dbReference type="SUPFAM" id="SSF46894">
    <property type="entry name" value="C-terminal effector domain of the bipartite response regulators"/>
    <property type="match status" value="1"/>
</dbReference>